<dbReference type="Gene3D" id="3.40.50.1980">
    <property type="entry name" value="Nitrogenase molybdenum iron protein domain"/>
    <property type="match status" value="2"/>
</dbReference>
<comment type="similarity">
    <text evidence="5">Belongs to the bacterial solute-binding protein 9 family.</text>
</comment>
<accession>A0A6I0F441</accession>
<evidence type="ECO:0000256" key="1">
    <source>
        <dbReference type="ARBA" id="ARBA00004196"/>
    </source>
</evidence>
<keyword evidence="2 5" id="KW-0813">Transport</keyword>
<dbReference type="GO" id="GO:0030001">
    <property type="term" value="P:metal ion transport"/>
    <property type="evidence" value="ECO:0007669"/>
    <property type="project" value="InterPro"/>
</dbReference>
<dbReference type="SUPFAM" id="SSF53807">
    <property type="entry name" value="Helical backbone' metal receptor"/>
    <property type="match status" value="1"/>
</dbReference>
<comment type="subcellular location">
    <subcellularLocation>
        <location evidence="1">Cell envelope</location>
    </subcellularLocation>
</comment>
<sequence length="303" mass="32951">MFVAGCTQNGQGTAPPGIGGDKERLNIVTTTTMITDLVKEIGGDAVHVDGLMGAGIDPHLYKASAGDVNRMRQADVIIYNGLHLEGKMADIFEEFQGTQVKTVAITEAIDKSILLPTEDEGKLYDPHIWFDIELWKEAALYVRDALSSVDSKNESTYQANTEKYLEKLDDLQGYIKTELAKIPQEKRVLITAHDAFGYFGRAYDFEVLGLQGLSTTTEAGIADMQELADIIAERKIPAIYIESSVPPRSIEALQKAVQARGFDVAIGGELFSDAMGDAGTEEGTYLGMVRHNVDTIVGGLLSE</sequence>
<evidence type="ECO:0000256" key="2">
    <source>
        <dbReference type="ARBA" id="ARBA00022448"/>
    </source>
</evidence>
<comment type="caution">
    <text evidence="7">The sequence shown here is derived from an EMBL/GenBank/DDBJ whole genome shotgun (WGS) entry which is preliminary data.</text>
</comment>
<evidence type="ECO:0000256" key="4">
    <source>
        <dbReference type="ARBA" id="ARBA00022729"/>
    </source>
</evidence>
<dbReference type="Proteomes" id="UP000468766">
    <property type="component" value="Unassembled WGS sequence"/>
</dbReference>
<dbReference type="EMBL" id="WBXO01000003">
    <property type="protein sequence ID" value="KAB2953497.1"/>
    <property type="molecule type" value="Genomic_DNA"/>
</dbReference>
<evidence type="ECO:0000313" key="7">
    <source>
        <dbReference type="EMBL" id="KAB2953497.1"/>
    </source>
</evidence>
<dbReference type="InterPro" id="IPR006127">
    <property type="entry name" value="ZnuA-like"/>
</dbReference>
<dbReference type="Pfam" id="PF01297">
    <property type="entry name" value="ZnuA"/>
    <property type="match status" value="1"/>
</dbReference>
<name>A0A6I0F441_9FIRM</name>
<evidence type="ECO:0000256" key="6">
    <source>
        <dbReference type="SAM" id="MobiDB-lite"/>
    </source>
</evidence>
<dbReference type="GO" id="GO:0007155">
    <property type="term" value="P:cell adhesion"/>
    <property type="evidence" value="ECO:0007669"/>
    <property type="project" value="InterPro"/>
</dbReference>
<keyword evidence="8" id="KW-1185">Reference proteome</keyword>
<dbReference type="GO" id="GO:0030313">
    <property type="term" value="C:cell envelope"/>
    <property type="evidence" value="ECO:0007669"/>
    <property type="project" value="UniProtKB-SubCell"/>
</dbReference>
<keyword evidence="3" id="KW-0479">Metal-binding</keyword>
<proteinExistence type="inferred from homology"/>
<dbReference type="InterPro" id="IPR006129">
    <property type="entry name" value="AdhesinB"/>
</dbReference>
<gene>
    <name evidence="7" type="ORF">F9B85_05605</name>
</gene>
<reference evidence="7 8" key="1">
    <citation type="submission" date="2019-10" db="EMBL/GenBank/DDBJ databases">
        <title>Whole-genome sequence of the extremophile Heliorestis acidaminivorans DSM 24790.</title>
        <authorList>
            <person name="Kyndt J.A."/>
            <person name="Meyer T.E."/>
        </authorList>
    </citation>
    <scope>NUCLEOTIDE SEQUENCE [LARGE SCALE GENOMIC DNA]</scope>
    <source>
        <strain evidence="7 8">DSM 24790</strain>
    </source>
</reference>
<dbReference type="OrthoDB" id="9810636at2"/>
<dbReference type="AlphaFoldDB" id="A0A6I0F441"/>
<evidence type="ECO:0000313" key="8">
    <source>
        <dbReference type="Proteomes" id="UP000468766"/>
    </source>
</evidence>
<organism evidence="7 8">
    <name type="scientific">Heliorestis acidaminivorans</name>
    <dbReference type="NCBI Taxonomy" id="553427"/>
    <lineage>
        <taxon>Bacteria</taxon>
        <taxon>Bacillati</taxon>
        <taxon>Bacillota</taxon>
        <taxon>Clostridia</taxon>
        <taxon>Eubacteriales</taxon>
        <taxon>Heliobacteriaceae</taxon>
        <taxon>Heliorestis</taxon>
    </lineage>
</organism>
<evidence type="ECO:0000256" key="5">
    <source>
        <dbReference type="RuleBase" id="RU003512"/>
    </source>
</evidence>
<dbReference type="GO" id="GO:0046872">
    <property type="term" value="F:metal ion binding"/>
    <property type="evidence" value="ECO:0007669"/>
    <property type="project" value="UniProtKB-KW"/>
</dbReference>
<feature type="region of interest" description="Disordered" evidence="6">
    <location>
        <begin position="1"/>
        <end position="21"/>
    </location>
</feature>
<keyword evidence="4" id="KW-0732">Signal</keyword>
<dbReference type="PRINTS" id="PR00690">
    <property type="entry name" value="ADHESNFAMILY"/>
</dbReference>
<dbReference type="InterPro" id="IPR006128">
    <property type="entry name" value="Lipoprotein_PsaA-like"/>
</dbReference>
<dbReference type="PRINTS" id="PR00691">
    <property type="entry name" value="ADHESINB"/>
</dbReference>
<evidence type="ECO:0000256" key="3">
    <source>
        <dbReference type="ARBA" id="ARBA00022723"/>
    </source>
</evidence>
<dbReference type="InterPro" id="IPR050492">
    <property type="entry name" value="Bact_metal-bind_prot9"/>
</dbReference>
<dbReference type="PANTHER" id="PTHR42953">
    <property type="entry name" value="HIGH-AFFINITY ZINC UPTAKE SYSTEM PROTEIN ZNUA-RELATED"/>
    <property type="match status" value="1"/>
</dbReference>
<protein>
    <submittedName>
        <fullName evidence="7">Manganese transporter</fullName>
    </submittedName>
</protein>
<feature type="compositionally biased region" description="Polar residues" evidence="6">
    <location>
        <begin position="1"/>
        <end position="12"/>
    </location>
</feature>
<dbReference type="PANTHER" id="PTHR42953:SF1">
    <property type="entry name" value="METAL-BINDING PROTEIN HI_0362-RELATED"/>
    <property type="match status" value="1"/>
</dbReference>